<reference evidence="1 2" key="1">
    <citation type="submission" date="2023-10" db="EMBL/GenBank/DDBJ databases">
        <title>Characterization of rhizosphere-enriched actinobacteria from wheat plants lab-grown on chernevaya soil.</title>
        <authorList>
            <person name="Tikhonova E.N."/>
            <person name="Konopkin A."/>
            <person name="Kravchenko I.K."/>
        </authorList>
    </citation>
    <scope>NUCLEOTIDE SEQUENCE [LARGE SCALE GENOMIC DNA]</scope>
    <source>
        <strain evidence="1 2">RR29</strain>
    </source>
</reference>
<comment type="caution">
    <text evidence="1">The sequence shown here is derived from an EMBL/GenBank/DDBJ whole genome shotgun (WGS) entry which is preliminary data.</text>
</comment>
<keyword evidence="2" id="KW-1185">Reference proteome</keyword>
<sequence length="54" mass="5088">MVSSAAELPTLAPPAAADSSAVPVFVPTAITPAAAPVTAAPRPPISAPAVKPSG</sequence>
<evidence type="ECO:0000313" key="2">
    <source>
        <dbReference type="Proteomes" id="UP001187346"/>
    </source>
</evidence>
<name>A0ABU4FBF8_9ACTN</name>
<dbReference type="Proteomes" id="UP001187346">
    <property type="component" value="Unassembled WGS sequence"/>
</dbReference>
<dbReference type="RefSeq" id="WP_317772071.1">
    <property type="nucleotide sequence ID" value="NZ_JAWMAJ010000055.1"/>
</dbReference>
<protein>
    <submittedName>
        <fullName evidence="1">Uncharacterized protein</fullName>
    </submittedName>
</protein>
<dbReference type="EMBL" id="JAWMAJ010000055">
    <property type="protein sequence ID" value="MDV7217919.1"/>
    <property type="molecule type" value="Genomic_DNA"/>
</dbReference>
<accession>A0ABU4FBF8</accession>
<evidence type="ECO:0000313" key="1">
    <source>
        <dbReference type="EMBL" id="MDV7217919.1"/>
    </source>
</evidence>
<organism evidence="1 2">
    <name type="scientific">Streptomyces prunicolor</name>
    <dbReference type="NCBI Taxonomy" id="67348"/>
    <lineage>
        <taxon>Bacteria</taxon>
        <taxon>Bacillati</taxon>
        <taxon>Actinomycetota</taxon>
        <taxon>Actinomycetes</taxon>
        <taxon>Kitasatosporales</taxon>
        <taxon>Streptomycetaceae</taxon>
        <taxon>Streptomyces</taxon>
    </lineage>
</organism>
<proteinExistence type="predicted"/>
<gene>
    <name evidence="1" type="ORF">R5A26_18360</name>
</gene>